<sequence>MRKQGSDLRERERERDARRRTVQRLQSSRKPFTTSLIAARAPKSSCLTRETRIKMTQVLNLVQGTLSINNPSLYSFPSSSVKWLQCKPFLYSEKRGSFQNCRQNHFSFQGSLEDLDHVGRFSSPYKVKGCNEAELDSLPHVQTLRGFPKEELLGKVVLVRFDSTIILRQELGQQSSHVYNAISTIQYLYNAQAKIILLSNWSMKNNSELLTAESVAELLSAVLQLKVAAAKHVSGIMQSKLEDKGKYDVLLLENLSQKEELANCSKFAEQLSLGIDIFVNDAFSQSHKVLASTVGITRFCYACMAGFHFEEALHQLKKAIETNKRPYIAIIGGGKLLEKAAALHFLASRCDGLVFVGMMAFQIMHAQGLPVPMKLVERGVFEEALKIIQFAKLRGIPILCPKDFWCLNSHIPNRLELFPAHSILEGWLPIDIGPKSLEEISSLLSKSEKILWIGPMKFSSSGQDIDGASKLAIMLDNLNRRNCEITFVGNMACKVFTRVSSSASIQNVVDNATVLWEILKGRKLPGLMALDRAYPFEIDWNAIYTDPTQFLVVDIGSGNGLFLFRMARRRKDLNFLGLEINEKLVSRCLASVHRSGMKNGYFIPTNATSTFRSIVSSYPGNLLLVSIQCPNPDFSKPVHRWSMLQRVLVEAIADLLTPDGKVFLQSDIEAVAVRMKEQFLQYGKGKLTLVEEHSDVDISQGGWLKENPFGVRSDWEQHVIDRGDPMFRIMLCKSTRSE</sequence>
<keyword evidence="2" id="KW-1185">Reference proteome</keyword>
<comment type="caution">
    <text evidence="1">The sequence shown here is derived from an EMBL/GenBank/DDBJ whole genome shotgun (WGS) entry which is preliminary data.</text>
</comment>
<dbReference type="Proteomes" id="UP001062846">
    <property type="component" value="Chromosome 3"/>
</dbReference>
<organism evidence="1 2">
    <name type="scientific">Rhododendron molle</name>
    <name type="common">Chinese azalea</name>
    <name type="synonym">Azalea mollis</name>
    <dbReference type="NCBI Taxonomy" id="49168"/>
    <lineage>
        <taxon>Eukaryota</taxon>
        <taxon>Viridiplantae</taxon>
        <taxon>Streptophyta</taxon>
        <taxon>Embryophyta</taxon>
        <taxon>Tracheophyta</taxon>
        <taxon>Spermatophyta</taxon>
        <taxon>Magnoliopsida</taxon>
        <taxon>eudicotyledons</taxon>
        <taxon>Gunneridae</taxon>
        <taxon>Pentapetalae</taxon>
        <taxon>asterids</taxon>
        <taxon>Ericales</taxon>
        <taxon>Ericaceae</taxon>
        <taxon>Ericoideae</taxon>
        <taxon>Rhodoreae</taxon>
        <taxon>Rhododendron</taxon>
    </lineage>
</organism>
<evidence type="ECO:0000313" key="2">
    <source>
        <dbReference type="Proteomes" id="UP001062846"/>
    </source>
</evidence>
<protein>
    <submittedName>
        <fullName evidence="1">Uncharacterized protein</fullName>
    </submittedName>
</protein>
<accession>A0ACC0PD04</accession>
<reference evidence="1" key="1">
    <citation type="submission" date="2022-02" db="EMBL/GenBank/DDBJ databases">
        <title>Plant Genome Project.</title>
        <authorList>
            <person name="Zhang R.-G."/>
        </authorList>
    </citation>
    <scope>NUCLEOTIDE SEQUENCE</scope>
    <source>
        <strain evidence="1">AT1</strain>
    </source>
</reference>
<proteinExistence type="predicted"/>
<dbReference type="EMBL" id="CM046390">
    <property type="protein sequence ID" value="KAI8563310.1"/>
    <property type="molecule type" value="Genomic_DNA"/>
</dbReference>
<gene>
    <name evidence="1" type="ORF">RHMOL_Rhmol03G0102600</name>
</gene>
<name>A0ACC0PD04_RHOML</name>
<evidence type="ECO:0000313" key="1">
    <source>
        <dbReference type="EMBL" id="KAI8563310.1"/>
    </source>
</evidence>